<evidence type="ECO:0000313" key="13">
    <source>
        <dbReference type="EMBL" id="RDV84827.1"/>
    </source>
</evidence>
<dbReference type="InterPro" id="IPR050089">
    <property type="entry name" value="SAICAR_synthetase"/>
</dbReference>
<gene>
    <name evidence="11" type="primary">purC</name>
    <name evidence="13" type="ORF">DXX99_01960</name>
</gene>
<comment type="pathway">
    <text evidence="1 11">Purine metabolism; IMP biosynthesis via de novo pathway; 5-amino-1-(5-phospho-D-ribosyl)imidazole-4-carboxamide from 5-amino-1-(5-phospho-D-ribosyl)imidazole-4-carboxylate: step 1/2.</text>
</comment>
<dbReference type="GO" id="GO:0006189">
    <property type="term" value="P:'de novo' IMP biosynthetic process"/>
    <property type="evidence" value="ECO:0007669"/>
    <property type="project" value="UniProtKB-UniRule"/>
</dbReference>
<dbReference type="InterPro" id="IPR001636">
    <property type="entry name" value="SAICAR_synth"/>
</dbReference>
<feature type="domain" description="SAICAR synthetase/ADE2 N-terminal" evidence="12">
    <location>
        <begin position="6"/>
        <end position="232"/>
    </location>
</feature>
<dbReference type="HAMAP" id="MF_00137">
    <property type="entry name" value="SAICAR_synth"/>
    <property type="match status" value="1"/>
</dbReference>
<dbReference type="NCBIfam" id="TIGR00081">
    <property type="entry name" value="purC"/>
    <property type="match status" value="1"/>
</dbReference>
<evidence type="ECO:0000259" key="12">
    <source>
        <dbReference type="Pfam" id="PF01259"/>
    </source>
</evidence>
<evidence type="ECO:0000256" key="11">
    <source>
        <dbReference type="HAMAP-Rule" id="MF_00137"/>
    </source>
</evidence>
<evidence type="ECO:0000256" key="5">
    <source>
        <dbReference type="ARBA" id="ARBA00022598"/>
    </source>
</evidence>
<dbReference type="PANTHER" id="PTHR43599">
    <property type="entry name" value="MULTIFUNCTIONAL PROTEIN ADE2"/>
    <property type="match status" value="1"/>
</dbReference>
<accession>A0A3D8P7Z9</accession>
<dbReference type="InterPro" id="IPR028923">
    <property type="entry name" value="SAICAR_synt/ADE2_N"/>
</dbReference>
<reference evidence="13 14" key="1">
    <citation type="submission" date="2018-08" db="EMBL/GenBank/DDBJ databases">
        <title>Form III RuBisCO-mediated autotrophy in Thermodesulfobium bacteria.</title>
        <authorList>
            <person name="Toshchakov S.V."/>
            <person name="Kublanov I.V."/>
            <person name="Frolov E."/>
            <person name="Bonch-Osmolovskaya E.A."/>
            <person name="Tourova T.P."/>
            <person name="Chernych N.A."/>
            <person name="Lebedinsky A.V."/>
        </authorList>
    </citation>
    <scope>NUCLEOTIDE SEQUENCE [LARGE SCALE GENOMIC DNA]</scope>
    <source>
        <strain evidence="13 14">SR</strain>
    </source>
</reference>
<proteinExistence type="inferred from homology"/>
<evidence type="ECO:0000313" key="14">
    <source>
        <dbReference type="Proteomes" id="UP000256329"/>
    </source>
</evidence>
<dbReference type="FunFam" id="3.30.470.20:FF:000006">
    <property type="entry name" value="Phosphoribosylaminoimidazole-succinocarboxamide synthase"/>
    <property type="match status" value="1"/>
</dbReference>
<keyword evidence="6 11" id="KW-0547">Nucleotide-binding</keyword>
<sequence length="241" mass="27331">MSKKELLYEGKAKRVYRTDDPGKYLVEFKDEATAFDGKKRGIIEGKGVYNNLISAYFFKLLEEEGIPTHYLETVSDREMLVRAVTIVPLEVVVRNVVAGSLSKRLGLPEGASLPAPVVEFYYKRDDLGDPMLNCSHIKVLGLATEEELKTMRELALRTNEILRRHLEEKGLLLVDFKLEFGKTAEGTLVLADEISPDTCRFWDRATGERLDKDRFRRDLGGVAEAYAEVWRRLVGSEEDVG</sequence>
<evidence type="ECO:0000256" key="4">
    <source>
        <dbReference type="ARBA" id="ARBA00016460"/>
    </source>
</evidence>
<dbReference type="FunFam" id="3.30.200.20:FF:000086">
    <property type="entry name" value="Phosphoribosylaminoimidazole-succinocarboxamide synthase"/>
    <property type="match status" value="1"/>
</dbReference>
<evidence type="ECO:0000256" key="2">
    <source>
        <dbReference type="ARBA" id="ARBA00010190"/>
    </source>
</evidence>
<name>A0A3D8P7Z9_9THEO</name>
<dbReference type="PROSITE" id="PS01058">
    <property type="entry name" value="SAICAR_SYNTHETASE_2"/>
    <property type="match status" value="1"/>
</dbReference>
<dbReference type="PROSITE" id="PS01057">
    <property type="entry name" value="SAICAR_SYNTHETASE_1"/>
    <property type="match status" value="1"/>
</dbReference>
<keyword evidence="5 11" id="KW-0436">Ligase</keyword>
<evidence type="ECO:0000256" key="10">
    <source>
        <dbReference type="ARBA" id="ARBA00048475"/>
    </source>
</evidence>
<dbReference type="Pfam" id="PF01259">
    <property type="entry name" value="SAICAR_synt"/>
    <property type="match status" value="1"/>
</dbReference>
<evidence type="ECO:0000256" key="8">
    <source>
        <dbReference type="ARBA" id="ARBA00022840"/>
    </source>
</evidence>
<comment type="catalytic activity">
    <reaction evidence="10 11">
        <text>5-amino-1-(5-phospho-D-ribosyl)imidazole-4-carboxylate + L-aspartate + ATP = (2S)-2-[5-amino-1-(5-phospho-beta-D-ribosyl)imidazole-4-carboxamido]succinate + ADP + phosphate + 2 H(+)</text>
        <dbReference type="Rhea" id="RHEA:22628"/>
        <dbReference type="ChEBI" id="CHEBI:15378"/>
        <dbReference type="ChEBI" id="CHEBI:29991"/>
        <dbReference type="ChEBI" id="CHEBI:30616"/>
        <dbReference type="ChEBI" id="CHEBI:43474"/>
        <dbReference type="ChEBI" id="CHEBI:58443"/>
        <dbReference type="ChEBI" id="CHEBI:77657"/>
        <dbReference type="ChEBI" id="CHEBI:456216"/>
        <dbReference type="EC" id="6.3.2.6"/>
    </reaction>
</comment>
<dbReference type="GO" id="GO:0005524">
    <property type="term" value="F:ATP binding"/>
    <property type="evidence" value="ECO:0007669"/>
    <property type="project" value="UniProtKB-KW"/>
</dbReference>
<dbReference type="RefSeq" id="WP_115791821.1">
    <property type="nucleotide sequence ID" value="NZ_QSLN01000001.1"/>
</dbReference>
<keyword evidence="7 11" id="KW-0658">Purine biosynthesis</keyword>
<comment type="similarity">
    <text evidence="2 11">Belongs to the SAICAR synthetase family.</text>
</comment>
<evidence type="ECO:0000256" key="3">
    <source>
        <dbReference type="ARBA" id="ARBA00012217"/>
    </source>
</evidence>
<dbReference type="SUPFAM" id="SSF56104">
    <property type="entry name" value="SAICAR synthase-like"/>
    <property type="match status" value="1"/>
</dbReference>
<dbReference type="EC" id="6.3.2.6" evidence="3 11"/>
<dbReference type="CDD" id="cd01415">
    <property type="entry name" value="SAICAR_synt_PurC"/>
    <property type="match status" value="1"/>
</dbReference>
<dbReference type="PANTHER" id="PTHR43599:SF3">
    <property type="entry name" value="SI:DKEY-6E2.2"/>
    <property type="match status" value="1"/>
</dbReference>
<dbReference type="Gene3D" id="3.30.200.20">
    <property type="entry name" value="Phosphorylase Kinase, domain 1"/>
    <property type="match status" value="1"/>
</dbReference>
<dbReference type="GO" id="GO:0004639">
    <property type="term" value="F:phosphoribosylaminoimidazolesuccinocarboxamide synthase activity"/>
    <property type="evidence" value="ECO:0007669"/>
    <property type="project" value="UniProtKB-UniRule"/>
</dbReference>
<dbReference type="OrthoDB" id="9801549at2"/>
<comment type="caution">
    <text evidence="13">The sequence shown here is derived from an EMBL/GenBank/DDBJ whole genome shotgun (WGS) entry which is preliminary data.</text>
</comment>
<keyword evidence="14" id="KW-1185">Reference proteome</keyword>
<evidence type="ECO:0000256" key="6">
    <source>
        <dbReference type="ARBA" id="ARBA00022741"/>
    </source>
</evidence>
<dbReference type="InterPro" id="IPR033934">
    <property type="entry name" value="SAICAR_synt_PurC"/>
</dbReference>
<evidence type="ECO:0000256" key="9">
    <source>
        <dbReference type="ARBA" id="ARBA00030409"/>
    </source>
</evidence>
<dbReference type="UniPathway" id="UPA00074">
    <property type="reaction ID" value="UER00131"/>
</dbReference>
<dbReference type="AlphaFoldDB" id="A0A3D8P7Z9"/>
<dbReference type="GO" id="GO:0009236">
    <property type="term" value="P:cobalamin biosynthetic process"/>
    <property type="evidence" value="ECO:0007669"/>
    <property type="project" value="InterPro"/>
</dbReference>
<protein>
    <recommendedName>
        <fullName evidence="4 11">Phosphoribosylaminoimidazole-succinocarboxamide synthase</fullName>
        <ecNumber evidence="3 11">6.3.2.6</ecNumber>
    </recommendedName>
    <alternativeName>
        <fullName evidence="9 11">SAICAR synthetase</fullName>
    </alternativeName>
</protein>
<dbReference type="Proteomes" id="UP000256329">
    <property type="component" value="Unassembled WGS sequence"/>
</dbReference>
<organism evidence="13 14">
    <name type="scientific">Ammonifex thiophilus</name>
    <dbReference type="NCBI Taxonomy" id="444093"/>
    <lineage>
        <taxon>Bacteria</taxon>
        <taxon>Bacillati</taxon>
        <taxon>Bacillota</taxon>
        <taxon>Clostridia</taxon>
        <taxon>Thermoanaerobacterales</taxon>
        <taxon>Thermoanaerobacteraceae</taxon>
        <taxon>Ammonifex</taxon>
    </lineage>
</organism>
<evidence type="ECO:0000256" key="7">
    <source>
        <dbReference type="ARBA" id="ARBA00022755"/>
    </source>
</evidence>
<dbReference type="InterPro" id="IPR018236">
    <property type="entry name" value="SAICAR_synthetase_CS"/>
</dbReference>
<keyword evidence="8 11" id="KW-0067">ATP-binding</keyword>
<dbReference type="Gene3D" id="3.30.470.20">
    <property type="entry name" value="ATP-grasp fold, B domain"/>
    <property type="match status" value="1"/>
</dbReference>
<evidence type="ECO:0000256" key="1">
    <source>
        <dbReference type="ARBA" id="ARBA00004672"/>
    </source>
</evidence>
<dbReference type="EMBL" id="QSLN01000001">
    <property type="protein sequence ID" value="RDV84827.1"/>
    <property type="molecule type" value="Genomic_DNA"/>
</dbReference>